<dbReference type="EMBL" id="NBWZ01000001">
    <property type="protein sequence ID" value="RFA09693.1"/>
    <property type="molecule type" value="Genomic_DNA"/>
</dbReference>
<dbReference type="Gene3D" id="2.10.10.20">
    <property type="entry name" value="Carbohydrate-binding module superfamily 5/12"/>
    <property type="match status" value="2"/>
</dbReference>
<evidence type="ECO:0000259" key="2">
    <source>
        <dbReference type="SMART" id="SM00495"/>
    </source>
</evidence>
<dbReference type="RefSeq" id="WP_116415078.1">
    <property type="nucleotide sequence ID" value="NZ_NBWZ01000001.1"/>
</dbReference>
<evidence type="ECO:0000313" key="3">
    <source>
        <dbReference type="EMBL" id="RFA09693.1"/>
    </source>
</evidence>
<dbReference type="CDD" id="cd12215">
    <property type="entry name" value="ChiC_BD"/>
    <property type="match status" value="2"/>
</dbReference>
<dbReference type="AlphaFoldDB" id="A0A3E0VJQ5"/>
<dbReference type="SUPFAM" id="SSF51445">
    <property type="entry name" value="(Trans)glycosidases"/>
    <property type="match status" value="1"/>
</dbReference>
<accession>A0A3E0VJQ5</accession>
<dbReference type="GO" id="GO:0004553">
    <property type="term" value="F:hydrolase activity, hydrolyzing O-glycosyl compounds"/>
    <property type="evidence" value="ECO:0007669"/>
    <property type="project" value="InterPro"/>
</dbReference>
<comment type="caution">
    <text evidence="3">The sequence shown here is derived from an EMBL/GenBank/DDBJ whole genome shotgun (WGS) entry which is preliminary data.</text>
</comment>
<name>A0A3E0VJQ5_9MICO</name>
<sequence length="510" mass="53726">MARPGSRFAGRRLSPARLALSVVGVLAVGGALVGASMLPAMQAGVPGDASAGQWFASYYDVTLETGGQLARSPLGTSTGGAVLAFVVAQADDVCTPTWGKAYSLDDAAKTFELDRRVERMRREGEPLAASFGGSANTELAGACTTVPELTAAYRTVMDRYTLDVMDVDIEGDMLANVAATERRAQAVASLQNERRMNGGSLDVWLTLPVAPSGLTPAGLAQVESMLSAGVTLAGVNLMTMDYGTDGTIAMSSLSIDALQSTAVQIQDLWRAHGLALPDGGVWSLIGATPMIGVNDVKGEVFTLDDAAALNAFAVEKGVARLSMWSLTRDQTCGSNYPTLHIVSTACSGIEQAGVSFATVLAEGFTGTPSARPVTVSDGDVIEDDPATSPYPVWSSQTYYSEGVTVVWHGSVYVSKWWNEDGSVPDDPRIDTAGSAWTYIGPVLPGDVPFALPQLAPGTYPEWSSTALYDQGDRVMLDGSGYEARWWSQGKSPARSVLDHDYSPWKLITGP</sequence>
<keyword evidence="1" id="KW-0378">Hydrolase</keyword>
<keyword evidence="4" id="KW-1185">Reference proteome</keyword>
<evidence type="ECO:0000256" key="1">
    <source>
        <dbReference type="ARBA" id="ARBA00022801"/>
    </source>
</evidence>
<dbReference type="Gene3D" id="3.20.20.80">
    <property type="entry name" value="Glycosidases"/>
    <property type="match status" value="1"/>
</dbReference>
<protein>
    <recommendedName>
        <fullName evidence="2">Chitin-binding type-3 domain-containing protein</fullName>
    </recommendedName>
</protein>
<dbReference type="InterPro" id="IPR052750">
    <property type="entry name" value="GH18_Chitinase"/>
</dbReference>
<dbReference type="GO" id="GO:0030246">
    <property type="term" value="F:carbohydrate binding"/>
    <property type="evidence" value="ECO:0007669"/>
    <property type="project" value="InterPro"/>
</dbReference>
<dbReference type="PANTHER" id="PTHR42976:SF1">
    <property type="entry name" value="GH18 DOMAIN-CONTAINING PROTEIN-RELATED"/>
    <property type="match status" value="1"/>
</dbReference>
<dbReference type="SMART" id="SM00495">
    <property type="entry name" value="ChtBD3"/>
    <property type="match status" value="2"/>
</dbReference>
<dbReference type="Proteomes" id="UP000256486">
    <property type="component" value="Unassembled WGS sequence"/>
</dbReference>
<organism evidence="3 4">
    <name type="scientific">Subtercola boreus</name>
    <dbReference type="NCBI Taxonomy" id="120213"/>
    <lineage>
        <taxon>Bacteria</taxon>
        <taxon>Bacillati</taxon>
        <taxon>Actinomycetota</taxon>
        <taxon>Actinomycetes</taxon>
        <taxon>Micrococcales</taxon>
        <taxon>Microbacteriaceae</taxon>
        <taxon>Subtercola</taxon>
    </lineage>
</organism>
<dbReference type="InterPro" id="IPR017853">
    <property type="entry name" value="GH"/>
</dbReference>
<dbReference type="GO" id="GO:0005975">
    <property type="term" value="P:carbohydrate metabolic process"/>
    <property type="evidence" value="ECO:0007669"/>
    <property type="project" value="InterPro"/>
</dbReference>
<dbReference type="CDD" id="cd06543">
    <property type="entry name" value="GH18_PF-ChiA-like"/>
    <property type="match status" value="1"/>
</dbReference>
<dbReference type="InterPro" id="IPR003610">
    <property type="entry name" value="CBM5/12"/>
</dbReference>
<gene>
    <name evidence="3" type="ORF">B7R54_11070</name>
</gene>
<feature type="domain" description="Chitin-binding type-3" evidence="2">
    <location>
        <begin position="390"/>
        <end position="439"/>
    </location>
</feature>
<dbReference type="GO" id="GO:0005576">
    <property type="term" value="C:extracellular region"/>
    <property type="evidence" value="ECO:0007669"/>
    <property type="project" value="InterPro"/>
</dbReference>
<dbReference type="SUPFAM" id="SSF51055">
    <property type="entry name" value="Carbohydrate binding domain"/>
    <property type="match status" value="2"/>
</dbReference>
<dbReference type="PANTHER" id="PTHR42976">
    <property type="entry name" value="BIFUNCTIONAL CHITINASE/LYSOZYME-RELATED"/>
    <property type="match status" value="1"/>
</dbReference>
<reference evidence="3 4" key="1">
    <citation type="submission" date="2017-04" db="EMBL/GenBank/DDBJ databases">
        <title>Comparative genome analysis of Subtercola boreus.</title>
        <authorList>
            <person name="Cho Y.-J."/>
            <person name="Cho A."/>
            <person name="Kim O.-S."/>
            <person name="Lee J.-I."/>
        </authorList>
    </citation>
    <scope>NUCLEOTIDE SEQUENCE [LARGE SCALE GENOMIC DNA]</scope>
    <source>
        <strain evidence="3 4">K300</strain>
    </source>
</reference>
<dbReference type="OrthoDB" id="99456at2"/>
<evidence type="ECO:0000313" key="4">
    <source>
        <dbReference type="Proteomes" id="UP000256486"/>
    </source>
</evidence>
<feature type="domain" description="Chitin-binding type-3" evidence="2">
    <location>
        <begin position="459"/>
        <end position="507"/>
    </location>
</feature>
<dbReference type="InterPro" id="IPR036573">
    <property type="entry name" value="CBM_sf_5/12"/>
</dbReference>
<proteinExistence type="predicted"/>
<dbReference type="Pfam" id="PF02839">
    <property type="entry name" value="CBM_5_12"/>
    <property type="match status" value="1"/>
</dbReference>